<evidence type="ECO:0000256" key="1">
    <source>
        <dbReference type="ARBA" id="ARBA00004141"/>
    </source>
</evidence>
<sequence>MTTTIVAGRSHEVNVPSAAKVFIAVLWRDIYVTSRQLPSFFARVALQPLLLLFIFGRVLTSLGYASADYASLLFPGILGLTLAMSAVQSIAVPLTMDFGWTKELEDRLLAPMPVWLLGLEKLVFAAVNALIAAVLTVPAGLLILWSIPWRTDGIPLLIAVLVLGSLASAAIGLTLGVIVPPARIGMLLTVIFTPLLFTGASQYPWPSLSGMRWFQILTAANPITYISEGLRAALVPKVPHIPSWICLAALAGSTVLLGGIGLWGFGRRAFD</sequence>
<dbReference type="PANTHER" id="PTHR43229:SF2">
    <property type="entry name" value="NODULATION PROTEIN J"/>
    <property type="match status" value="1"/>
</dbReference>
<comment type="similarity">
    <text evidence="6">Belongs to the ABC-2 integral membrane protein family.</text>
</comment>
<evidence type="ECO:0000259" key="7">
    <source>
        <dbReference type="PROSITE" id="PS51012"/>
    </source>
</evidence>
<evidence type="ECO:0000256" key="4">
    <source>
        <dbReference type="ARBA" id="ARBA00023136"/>
    </source>
</evidence>
<evidence type="ECO:0000256" key="5">
    <source>
        <dbReference type="ARBA" id="ARBA00023251"/>
    </source>
</evidence>
<dbReference type="GO" id="GO:0043190">
    <property type="term" value="C:ATP-binding cassette (ABC) transporter complex"/>
    <property type="evidence" value="ECO:0007669"/>
    <property type="project" value="InterPro"/>
</dbReference>
<dbReference type="InterPro" id="IPR051784">
    <property type="entry name" value="Nod_factor_ABC_transporter"/>
</dbReference>
<dbReference type="InterPro" id="IPR000412">
    <property type="entry name" value="ABC_2_transport"/>
</dbReference>
<comment type="subcellular location">
    <subcellularLocation>
        <location evidence="6">Cell membrane</location>
        <topology evidence="6">Multi-pass membrane protein</topology>
    </subcellularLocation>
    <subcellularLocation>
        <location evidence="1">Membrane</location>
        <topology evidence="1">Multi-pass membrane protein</topology>
    </subcellularLocation>
</comment>
<feature type="transmembrane region" description="Helical" evidence="6">
    <location>
        <begin position="77"/>
        <end position="101"/>
    </location>
</feature>
<evidence type="ECO:0000256" key="3">
    <source>
        <dbReference type="ARBA" id="ARBA00022989"/>
    </source>
</evidence>
<dbReference type="PROSITE" id="PS51012">
    <property type="entry name" value="ABC_TM2"/>
    <property type="match status" value="1"/>
</dbReference>
<dbReference type="GO" id="GO:0046677">
    <property type="term" value="P:response to antibiotic"/>
    <property type="evidence" value="ECO:0007669"/>
    <property type="project" value="UniProtKB-KW"/>
</dbReference>
<evidence type="ECO:0000313" key="8">
    <source>
        <dbReference type="EMBL" id="BAF98635.1"/>
    </source>
</evidence>
<dbReference type="PIRSF" id="PIRSF006648">
    <property type="entry name" value="DrrB"/>
    <property type="match status" value="1"/>
</dbReference>
<dbReference type="EMBL" id="AB307968">
    <property type="protein sequence ID" value="BAF98635.1"/>
    <property type="molecule type" value="Genomic_DNA"/>
</dbReference>
<dbReference type="InterPro" id="IPR047817">
    <property type="entry name" value="ABC2_TM_bact-type"/>
</dbReference>
<keyword evidence="4 6" id="KW-0472">Membrane</keyword>
<organism evidence="8">
    <name type="scientific">Streptomyces argenteolus</name>
    <dbReference type="NCBI Taxonomy" id="67274"/>
    <lineage>
        <taxon>Bacteria</taxon>
        <taxon>Bacillati</taxon>
        <taxon>Actinomycetota</taxon>
        <taxon>Actinomycetes</taxon>
        <taxon>Kitasatosporales</taxon>
        <taxon>Streptomycetaceae</taxon>
        <taxon>Streptomyces</taxon>
    </lineage>
</organism>
<feature type="transmembrane region" description="Helical" evidence="6">
    <location>
        <begin position="241"/>
        <end position="265"/>
    </location>
</feature>
<feature type="transmembrane region" description="Helical" evidence="6">
    <location>
        <begin position="186"/>
        <end position="205"/>
    </location>
</feature>
<feature type="transmembrane region" description="Helical" evidence="6">
    <location>
        <begin position="44"/>
        <end position="65"/>
    </location>
</feature>
<keyword evidence="5" id="KW-0046">Antibiotic resistance</keyword>
<dbReference type="InterPro" id="IPR013525">
    <property type="entry name" value="ABC2_TM"/>
</dbReference>
<feature type="transmembrane region" description="Helical" evidence="6">
    <location>
        <begin position="153"/>
        <end position="179"/>
    </location>
</feature>
<evidence type="ECO:0000256" key="2">
    <source>
        <dbReference type="ARBA" id="ARBA00022692"/>
    </source>
</evidence>
<name>A9ZNV8_9ACTN</name>
<protein>
    <recommendedName>
        <fullName evidence="6">Transport permease protein</fullName>
    </recommendedName>
</protein>
<keyword evidence="6" id="KW-1003">Cell membrane</keyword>
<feature type="domain" description="ABC transmembrane type-2" evidence="7">
    <location>
        <begin position="39"/>
        <end position="268"/>
    </location>
</feature>
<dbReference type="AlphaFoldDB" id="A9ZNV8"/>
<proteinExistence type="inferred from homology"/>
<dbReference type="GO" id="GO:0140359">
    <property type="term" value="F:ABC-type transporter activity"/>
    <property type="evidence" value="ECO:0007669"/>
    <property type="project" value="InterPro"/>
</dbReference>
<keyword evidence="6" id="KW-0813">Transport</keyword>
<dbReference type="PANTHER" id="PTHR43229">
    <property type="entry name" value="NODULATION PROTEIN J"/>
    <property type="match status" value="1"/>
</dbReference>
<accession>A9ZNV8</accession>
<dbReference type="Pfam" id="PF01061">
    <property type="entry name" value="ABC2_membrane"/>
    <property type="match status" value="1"/>
</dbReference>
<evidence type="ECO:0000256" key="6">
    <source>
        <dbReference type="RuleBase" id="RU361157"/>
    </source>
</evidence>
<feature type="transmembrane region" description="Helical" evidence="6">
    <location>
        <begin position="122"/>
        <end position="147"/>
    </location>
</feature>
<keyword evidence="2 6" id="KW-0812">Transmembrane</keyword>
<reference evidence="8" key="1">
    <citation type="journal article" date="2007" name="Biosci. Biotechnol. Biochem.">
        <title>Cloning of the gene cluster responsible for biosynthesis of KS-505a (longestin), a unique tetraterpenoid.</title>
        <authorList>
            <person name="Hayashi Y."/>
            <person name="Onaka H."/>
            <person name="Itoh N."/>
            <person name="Seto H."/>
            <person name="Dairi T."/>
        </authorList>
    </citation>
    <scope>NUCLEOTIDE SEQUENCE</scope>
</reference>
<keyword evidence="3 6" id="KW-1133">Transmembrane helix</keyword>